<dbReference type="AlphaFoldDB" id="A0A4R0JM19"/>
<name>A0A4R0JM19_9ACTN</name>
<dbReference type="Proteomes" id="UP000293342">
    <property type="component" value="Unassembled WGS sequence"/>
</dbReference>
<dbReference type="OrthoDB" id="9838200at2"/>
<keyword evidence="3" id="KW-1185">Reference proteome</keyword>
<proteinExistence type="predicted"/>
<feature type="compositionally biased region" description="Polar residues" evidence="1">
    <location>
        <begin position="36"/>
        <end position="51"/>
    </location>
</feature>
<sequence>MGRRGMAVVGVVLGLLVSAGCGPSDDEGGGLPTLGPESSGQPTSASTTPEDTTASPTAGSSTGGPPNTIAVHRRKVVAASTSDKAAADAFIKYIEVRLTAYHKVQVDLDALGKTATGDALNAVRSDVAGLRSRGQHTVGEVWVDVPKVTARGSAATLTSCMVNTTVDVDAKGKPIGAPKPFYNITSTLQLGGGKVWLVKTIKFGGDNPCR</sequence>
<dbReference type="EMBL" id="SJKD01000007">
    <property type="protein sequence ID" value="TCC45888.1"/>
    <property type="molecule type" value="Genomic_DNA"/>
</dbReference>
<dbReference type="PROSITE" id="PS51257">
    <property type="entry name" value="PROKAR_LIPOPROTEIN"/>
    <property type="match status" value="1"/>
</dbReference>
<evidence type="ECO:0000313" key="3">
    <source>
        <dbReference type="Proteomes" id="UP000293342"/>
    </source>
</evidence>
<evidence type="ECO:0000256" key="1">
    <source>
        <dbReference type="SAM" id="MobiDB-lite"/>
    </source>
</evidence>
<feature type="compositionally biased region" description="Low complexity" evidence="1">
    <location>
        <begin position="52"/>
        <end position="66"/>
    </location>
</feature>
<reference evidence="2 3" key="1">
    <citation type="submission" date="2019-02" db="EMBL/GenBank/DDBJ databases">
        <title>Kribbella capetownensis sp. nov. and Kribbella speibonae sp. nov., isolated from soil.</title>
        <authorList>
            <person name="Curtis S.M."/>
            <person name="Norton I."/>
            <person name="Everest G.J."/>
            <person name="Meyers P.R."/>
        </authorList>
    </citation>
    <scope>NUCLEOTIDE SEQUENCE [LARGE SCALE GENOMIC DNA]</scope>
    <source>
        <strain evidence="2 3">YM53</strain>
    </source>
</reference>
<comment type="caution">
    <text evidence="2">The sequence shown here is derived from an EMBL/GenBank/DDBJ whole genome shotgun (WGS) entry which is preliminary data.</text>
</comment>
<gene>
    <name evidence="2" type="ORF">E0H75_29700</name>
</gene>
<accession>A0A4R0JM19</accession>
<protein>
    <recommendedName>
        <fullName evidence="4">Lipoprotein</fullName>
    </recommendedName>
</protein>
<evidence type="ECO:0000313" key="2">
    <source>
        <dbReference type="EMBL" id="TCC45888.1"/>
    </source>
</evidence>
<evidence type="ECO:0008006" key="4">
    <source>
        <dbReference type="Google" id="ProtNLM"/>
    </source>
</evidence>
<dbReference type="RefSeq" id="WP_131516984.1">
    <property type="nucleotide sequence ID" value="NZ_SJKD01000007.1"/>
</dbReference>
<feature type="region of interest" description="Disordered" evidence="1">
    <location>
        <begin position="24"/>
        <end position="68"/>
    </location>
</feature>
<organism evidence="2 3">
    <name type="scientific">Kribbella capetownensis</name>
    <dbReference type="NCBI Taxonomy" id="1572659"/>
    <lineage>
        <taxon>Bacteria</taxon>
        <taxon>Bacillati</taxon>
        <taxon>Actinomycetota</taxon>
        <taxon>Actinomycetes</taxon>
        <taxon>Propionibacteriales</taxon>
        <taxon>Kribbellaceae</taxon>
        <taxon>Kribbella</taxon>
    </lineage>
</organism>